<dbReference type="RefSeq" id="WP_253459804.1">
    <property type="nucleotide sequence ID" value="NZ_JBGFFX010000014.1"/>
</dbReference>
<accession>A0ABV4ECV5</accession>
<dbReference type="Proteomes" id="UP001565243">
    <property type="component" value="Unassembled WGS sequence"/>
</dbReference>
<dbReference type="CDD" id="cd04301">
    <property type="entry name" value="NAT_SF"/>
    <property type="match status" value="1"/>
</dbReference>
<dbReference type="SUPFAM" id="SSF55729">
    <property type="entry name" value="Acyl-CoA N-acyltransferases (Nat)"/>
    <property type="match status" value="1"/>
</dbReference>
<reference evidence="2 3" key="1">
    <citation type="submission" date="2024-07" db="EMBL/GenBank/DDBJ databases">
        <authorList>
            <person name="Hebao G."/>
        </authorList>
    </citation>
    <scope>NUCLEOTIDE SEQUENCE [LARGE SCALE GENOMIC DNA]</scope>
    <source>
        <strain evidence="2 3">ACCC 02193</strain>
    </source>
</reference>
<protein>
    <submittedName>
        <fullName evidence="2">GNAT family N-acetyltransferase</fullName>
        <ecNumber evidence="2">2.3.1.-</ecNumber>
    </submittedName>
</protein>
<keyword evidence="2" id="KW-0808">Transferase</keyword>
<evidence type="ECO:0000259" key="1">
    <source>
        <dbReference type="PROSITE" id="PS51186"/>
    </source>
</evidence>
<evidence type="ECO:0000313" key="2">
    <source>
        <dbReference type="EMBL" id="MEY8772606.1"/>
    </source>
</evidence>
<keyword evidence="2" id="KW-0012">Acyltransferase</keyword>
<comment type="caution">
    <text evidence="2">The sequence shown here is derived from an EMBL/GenBank/DDBJ whole genome shotgun (WGS) entry which is preliminary data.</text>
</comment>
<name>A0ABV4ECV5_9GAMM</name>
<evidence type="ECO:0000313" key="3">
    <source>
        <dbReference type="Proteomes" id="UP001565243"/>
    </source>
</evidence>
<gene>
    <name evidence="2" type="ORF">AB6T85_19550</name>
</gene>
<dbReference type="EC" id="2.3.1.-" evidence="2"/>
<sequence length="154" mass="17577">MEIRWQNLHHSELNATQLYQILALRNAVFIVEQNCPYQDVDGADLAGENRHLLGIANNQLLAYARLLAPKNDEEPVKIGRVIVSGEARGLKLGNRLMEQAIVDCERHWPQHDIFLSAQAHLQDFYGQFGFKPTGEVYPEDGIPHVDMERARIHK</sequence>
<dbReference type="Pfam" id="PF13673">
    <property type="entry name" value="Acetyltransf_10"/>
    <property type="match status" value="1"/>
</dbReference>
<dbReference type="NCBIfam" id="NF007644">
    <property type="entry name" value="PRK10314.1"/>
    <property type="match status" value="1"/>
</dbReference>
<feature type="domain" description="N-acetyltransferase" evidence="1">
    <location>
        <begin position="8"/>
        <end position="152"/>
    </location>
</feature>
<dbReference type="GO" id="GO:0016746">
    <property type="term" value="F:acyltransferase activity"/>
    <property type="evidence" value="ECO:0007669"/>
    <property type="project" value="UniProtKB-KW"/>
</dbReference>
<dbReference type="InterPro" id="IPR000182">
    <property type="entry name" value="GNAT_dom"/>
</dbReference>
<dbReference type="Gene3D" id="3.40.630.30">
    <property type="match status" value="1"/>
</dbReference>
<organism evidence="2 3">
    <name type="scientific">Erwinia aeris</name>
    <dbReference type="NCBI Taxonomy" id="3239803"/>
    <lineage>
        <taxon>Bacteria</taxon>
        <taxon>Pseudomonadati</taxon>
        <taxon>Pseudomonadota</taxon>
        <taxon>Gammaproteobacteria</taxon>
        <taxon>Enterobacterales</taxon>
        <taxon>Erwiniaceae</taxon>
        <taxon>Erwinia</taxon>
    </lineage>
</organism>
<dbReference type="InterPro" id="IPR016181">
    <property type="entry name" value="Acyl_CoA_acyltransferase"/>
</dbReference>
<dbReference type="EMBL" id="JBGFFX010000014">
    <property type="protein sequence ID" value="MEY8772606.1"/>
    <property type="molecule type" value="Genomic_DNA"/>
</dbReference>
<proteinExistence type="predicted"/>
<keyword evidence="3" id="KW-1185">Reference proteome</keyword>
<dbReference type="PROSITE" id="PS51186">
    <property type="entry name" value="GNAT"/>
    <property type="match status" value="1"/>
</dbReference>